<accession>A0A550J589</accession>
<sequence>MIMTVFMAGTLLLLCSGLPGLVWRGCANGGERTALVLLLAGALLGTGGTVAALKHPAEASIALPWAVPGGAFALAIDPISACFLFPVFLIGALGAIYALGYWPHRTNPKTGRRLRLFYGLIAGSLTLVLTARNGLLFLAAWEIMALAGFFLITTEEKHLETRRAGFIYLTCAHTGTLALFALFILLEQGLGSFAFPAPSSLNASSGLASAIFLLALFGFGVKAGLTPLHIWLPGAHAAAPSHVSAFLSGVMIKSGIYGLVRVSGFFAAPPAWWGSTILILGVVSGVLGVVFAIAQHDIKRLLAYHSVENIGIIAIGLGAALLGKSYDLPLLTILGLAGALLHVINHGLFKSLLFLGAGAMIHATGTREIEHYGGLLRRLPLTGIAFLGGAVAICGLPPLNGFVSEWLIYLGLFQSLGGETLGPHLSLFAIPALALIGGLALACFVKVFGIAFLGAPRTPAAAQAHEAPTSMLWPMGVLLACCLLIGLWPGALFPLLAAAASLWSGMAAPTTLLAAQAPAAALSWSAFGLLLLLAASAGALRLGLRKAPPRTATWGCGYPLPTARMQYTASSFGALLVDLFRWGLRPDQHGGKARGLLPAATEFSCHTPDTILDRGVIPVCRGAIRVFSRLRALIQNGSTSFYLLYVALALFGLLTLATLSRG</sequence>
<evidence type="ECO:0000256" key="6">
    <source>
        <dbReference type="ARBA" id="ARBA00023136"/>
    </source>
</evidence>
<evidence type="ECO:0000256" key="4">
    <source>
        <dbReference type="ARBA" id="ARBA00022989"/>
    </source>
</evidence>
<comment type="caution">
    <text evidence="10">The sequence shown here is derived from an EMBL/GenBank/DDBJ whole genome shotgun (WGS) entry which is preliminary data.</text>
</comment>
<evidence type="ECO:0000313" key="10">
    <source>
        <dbReference type="EMBL" id="TRO78398.1"/>
    </source>
</evidence>
<feature type="transmembrane region" description="Helical" evidence="8">
    <location>
        <begin position="641"/>
        <end position="659"/>
    </location>
</feature>
<dbReference type="EMBL" id="VJVV01000018">
    <property type="protein sequence ID" value="TRO78398.1"/>
    <property type="molecule type" value="Genomic_DNA"/>
</dbReference>
<feature type="transmembrane region" description="Helical" evidence="8">
    <location>
        <begin position="428"/>
        <end position="455"/>
    </location>
</feature>
<evidence type="ECO:0000256" key="8">
    <source>
        <dbReference type="SAM" id="Phobius"/>
    </source>
</evidence>
<keyword evidence="6 8" id="KW-0472">Membrane</keyword>
<feature type="transmembrane region" description="Helical" evidence="8">
    <location>
        <begin position="83"/>
        <end position="102"/>
    </location>
</feature>
<dbReference type="InterPro" id="IPR052175">
    <property type="entry name" value="ComplexI-like_HydComp"/>
</dbReference>
<evidence type="ECO:0000256" key="1">
    <source>
        <dbReference type="ARBA" id="ARBA00004651"/>
    </source>
</evidence>
<feature type="transmembrane region" description="Helical" evidence="8">
    <location>
        <begin position="384"/>
        <end position="408"/>
    </location>
</feature>
<feature type="transmembrane region" description="Helical" evidence="8">
    <location>
        <begin position="114"/>
        <end position="131"/>
    </location>
</feature>
<feature type="transmembrane region" description="Helical" evidence="8">
    <location>
        <begin position="34"/>
        <end position="53"/>
    </location>
</feature>
<feature type="transmembrane region" description="Helical" evidence="8">
    <location>
        <begin position="206"/>
        <end position="225"/>
    </location>
</feature>
<dbReference type="OrthoDB" id="9805769at2"/>
<organism evidence="10 11">
    <name type="scientific">Trichloromonas acetexigens</name>
    <dbReference type="NCBI Taxonomy" id="38815"/>
    <lineage>
        <taxon>Bacteria</taxon>
        <taxon>Pseudomonadati</taxon>
        <taxon>Thermodesulfobacteriota</taxon>
        <taxon>Desulfuromonadia</taxon>
        <taxon>Desulfuromonadales</taxon>
        <taxon>Trichloromonadaceae</taxon>
        <taxon>Trichloromonas</taxon>
    </lineage>
</organism>
<protein>
    <submittedName>
        <fullName evidence="10">Hydrogenase</fullName>
    </submittedName>
</protein>
<dbReference type="AlphaFoldDB" id="A0A550J589"/>
<dbReference type="GO" id="GO:0005886">
    <property type="term" value="C:plasma membrane"/>
    <property type="evidence" value="ECO:0007669"/>
    <property type="project" value="UniProtKB-SubCell"/>
</dbReference>
<feature type="transmembrane region" description="Helical" evidence="8">
    <location>
        <begin position="166"/>
        <end position="186"/>
    </location>
</feature>
<evidence type="ECO:0000256" key="7">
    <source>
        <dbReference type="RuleBase" id="RU000320"/>
    </source>
</evidence>
<feature type="transmembrane region" description="Helical" evidence="8">
    <location>
        <begin position="476"/>
        <end position="499"/>
    </location>
</feature>
<dbReference type="InterPro" id="IPR003918">
    <property type="entry name" value="NADH_UbQ_OxRdtase"/>
</dbReference>
<keyword evidence="5" id="KW-0560">Oxidoreductase</keyword>
<dbReference type="PANTHER" id="PTHR42682">
    <property type="entry name" value="HYDROGENASE-4 COMPONENT F"/>
    <property type="match status" value="1"/>
</dbReference>
<evidence type="ECO:0000259" key="9">
    <source>
        <dbReference type="Pfam" id="PF00361"/>
    </source>
</evidence>
<gene>
    <name evidence="10" type="ORF">FL622_16280</name>
</gene>
<feature type="transmembrane region" description="Helical" evidence="8">
    <location>
        <begin position="301"/>
        <end position="322"/>
    </location>
</feature>
<dbReference type="Pfam" id="PF00361">
    <property type="entry name" value="Proton_antipo_M"/>
    <property type="match status" value="1"/>
</dbReference>
<dbReference type="Proteomes" id="UP000317155">
    <property type="component" value="Unassembled WGS sequence"/>
</dbReference>
<feature type="transmembrane region" description="Helical" evidence="8">
    <location>
        <begin position="272"/>
        <end position="294"/>
    </location>
</feature>
<dbReference type="PANTHER" id="PTHR42682:SF3">
    <property type="entry name" value="FORMATE HYDROGENLYASE SUBUNIT 3-RELATED"/>
    <property type="match status" value="1"/>
</dbReference>
<name>A0A550J589_9BACT</name>
<comment type="subcellular location">
    <subcellularLocation>
        <location evidence="1">Cell membrane</location>
        <topology evidence="1">Multi-pass membrane protein</topology>
    </subcellularLocation>
    <subcellularLocation>
        <location evidence="7">Membrane</location>
        <topology evidence="7">Multi-pass membrane protein</topology>
    </subcellularLocation>
</comment>
<evidence type="ECO:0000313" key="11">
    <source>
        <dbReference type="Proteomes" id="UP000317155"/>
    </source>
</evidence>
<keyword evidence="2" id="KW-1003">Cell membrane</keyword>
<evidence type="ECO:0000256" key="2">
    <source>
        <dbReference type="ARBA" id="ARBA00022475"/>
    </source>
</evidence>
<dbReference type="GO" id="GO:0008137">
    <property type="term" value="F:NADH dehydrogenase (ubiquinone) activity"/>
    <property type="evidence" value="ECO:0007669"/>
    <property type="project" value="InterPro"/>
</dbReference>
<feature type="domain" description="NADH:quinone oxidoreductase/Mrp antiporter transmembrane" evidence="9">
    <location>
        <begin position="133"/>
        <end position="414"/>
    </location>
</feature>
<dbReference type="InterPro" id="IPR001750">
    <property type="entry name" value="ND/Mrp_TM"/>
</dbReference>
<evidence type="ECO:0000256" key="5">
    <source>
        <dbReference type="ARBA" id="ARBA00023002"/>
    </source>
</evidence>
<dbReference type="PRINTS" id="PR01437">
    <property type="entry name" value="NUOXDRDTASE4"/>
</dbReference>
<dbReference type="GO" id="GO:0016491">
    <property type="term" value="F:oxidoreductase activity"/>
    <property type="evidence" value="ECO:0007669"/>
    <property type="project" value="UniProtKB-KW"/>
</dbReference>
<feature type="transmembrane region" description="Helical" evidence="8">
    <location>
        <begin position="519"/>
        <end position="540"/>
    </location>
</feature>
<keyword evidence="3 7" id="KW-0812">Transmembrane</keyword>
<feature type="transmembrane region" description="Helical" evidence="8">
    <location>
        <begin position="137"/>
        <end position="154"/>
    </location>
</feature>
<keyword evidence="11" id="KW-1185">Reference proteome</keyword>
<reference evidence="10 11" key="1">
    <citation type="submission" date="2019-07" db="EMBL/GenBank/DDBJ databases">
        <title>Insights of Desulfuromonas acetexigens electromicrobiology.</title>
        <authorList>
            <person name="Katuri K."/>
            <person name="Sapireddy V."/>
            <person name="Shaw D.R."/>
            <person name="Saikaly P."/>
        </authorList>
    </citation>
    <scope>NUCLEOTIDE SEQUENCE [LARGE SCALE GENOMIC DNA]</scope>
    <source>
        <strain evidence="10 11">2873</strain>
    </source>
</reference>
<keyword evidence="4 8" id="KW-1133">Transmembrane helix</keyword>
<feature type="transmembrane region" description="Helical" evidence="8">
    <location>
        <begin position="237"/>
        <end position="260"/>
    </location>
</feature>
<evidence type="ECO:0000256" key="3">
    <source>
        <dbReference type="ARBA" id="ARBA00022692"/>
    </source>
</evidence>
<proteinExistence type="predicted"/>
<dbReference type="GO" id="GO:0042773">
    <property type="term" value="P:ATP synthesis coupled electron transport"/>
    <property type="evidence" value="ECO:0007669"/>
    <property type="project" value="InterPro"/>
</dbReference>